<comment type="caution">
    <text evidence="1">The sequence shown here is derived from an EMBL/GenBank/DDBJ whole genome shotgun (WGS) entry which is preliminary data.</text>
</comment>
<accession>A0AAD7QQT8</accession>
<evidence type="ECO:0000313" key="2">
    <source>
        <dbReference type="Proteomes" id="UP001217417"/>
    </source>
</evidence>
<dbReference type="GeneID" id="80885144"/>
<dbReference type="EMBL" id="JARPMG010000006">
    <property type="protein sequence ID" value="KAJ8099603.1"/>
    <property type="molecule type" value="Genomic_DNA"/>
</dbReference>
<sequence>MSLEMALRDNEKGSYQRALNFLTANEPEKRLDVRLSPKSFQLLDEQAHALYGDAKYPRLQYSAVDSRVIINTVPTALHSGSASGLQHLISRSVRNTLVRLNMDELCDDVLSVGDSEYSIVDDQGRTSIKTPDGGLKYSDEEGKEALTIVIEAGFSESYQELKKAIKLWLNQFECHTAMIIFFTENPNFRSPTNEGNNTCSVTERGLFESAMEHTRRVSPFGPYCFRGHTWFGTMATATIEVLKKNPTTGRIKTKKQKVVLNGQMMVQGDSVDVGLTIGDAFPPNHVAIEDIREEPVLLATHWLRKILASGARKTAETRFYKTFKK</sequence>
<dbReference type="Proteomes" id="UP001217417">
    <property type="component" value="Unassembled WGS sequence"/>
</dbReference>
<dbReference type="AlphaFoldDB" id="A0AAD7QQT8"/>
<keyword evidence="2" id="KW-1185">Reference proteome</keyword>
<protein>
    <submittedName>
        <fullName evidence="1">Uncharacterized protein</fullName>
    </submittedName>
</protein>
<name>A0AAD7QQT8_9ASCO</name>
<reference evidence="1" key="1">
    <citation type="submission" date="2023-03" db="EMBL/GenBank/DDBJ databases">
        <title>Near-Complete genome sequence of Lipomyces tetrasporous NRRL Y-64009, an oleaginous yeast capable of growing on lignocellulosic hydrolysates.</title>
        <authorList>
            <consortium name="Lawrence Berkeley National Laboratory"/>
            <person name="Jagtap S.S."/>
            <person name="Liu J.-J."/>
            <person name="Walukiewicz H.E."/>
            <person name="Pangilinan J."/>
            <person name="Lipzen A."/>
            <person name="Ahrendt S."/>
            <person name="Koriabine M."/>
            <person name="Cobaugh K."/>
            <person name="Salamov A."/>
            <person name="Yoshinaga Y."/>
            <person name="Ng V."/>
            <person name="Daum C."/>
            <person name="Grigoriev I.V."/>
            <person name="Slininger P.J."/>
            <person name="Dien B.S."/>
            <person name="Jin Y.-S."/>
            <person name="Rao C.V."/>
        </authorList>
    </citation>
    <scope>NUCLEOTIDE SEQUENCE</scope>
    <source>
        <strain evidence="1">NRRL Y-64009</strain>
    </source>
</reference>
<proteinExistence type="predicted"/>
<dbReference type="RefSeq" id="XP_056043053.1">
    <property type="nucleotide sequence ID" value="XM_056189978.1"/>
</dbReference>
<evidence type="ECO:0000313" key="1">
    <source>
        <dbReference type="EMBL" id="KAJ8099603.1"/>
    </source>
</evidence>
<gene>
    <name evidence="1" type="ORF">POJ06DRAFT_281809</name>
</gene>
<organism evidence="1 2">
    <name type="scientific">Lipomyces tetrasporus</name>
    <dbReference type="NCBI Taxonomy" id="54092"/>
    <lineage>
        <taxon>Eukaryota</taxon>
        <taxon>Fungi</taxon>
        <taxon>Dikarya</taxon>
        <taxon>Ascomycota</taxon>
        <taxon>Saccharomycotina</taxon>
        <taxon>Lipomycetes</taxon>
        <taxon>Lipomycetales</taxon>
        <taxon>Lipomycetaceae</taxon>
        <taxon>Lipomyces</taxon>
    </lineage>
</organism>